<dbReference type="Gene3D" id="3.40.50.10090">
    <property type="match status" value="2"/>
</dbReference>
<accession>A0A6I4TVV7</accession>
<dbReference type="GO" id="GO:0033014">
    <property type="term" value="P:tetrapyrrole biosynthetic process"/>
    <property type="evidence" value="ECO:0007669"/>
    <property type="project" value="InterPro"/>
</dbReference>
<comment type="caution">
    <text evidence="2">The sequence shown here is derived from an EMBL/GenBank/DDBJ whole genome shotgun (WGS) entry which is preliminary data.</text>
</comment>
<dbReference type="InterPro" id="IPR003754">
    <property type="entry name" value="4pyrrol_synth_uPrphyn_synth"/>
</dbReference>
<feature type="domain" description="Tetrapyrrole biosynthesis uroporphyrinogen III synthase" evidence="1">
    <location>
        <begin position="16"/>
        <end position="216"/>
    </location>
</feature>
<evidence type="ECO:0000313" key="2">
    <source>
        <dbReference type="EMBL" id="MXO99251.1"/>
    </source>
</evidence>
<dbReference type="RefSeq" id="WP_161390990.1">
    <property type="nucleotide sequence ID" value="NZ_JBHSCP010000001.1"/>
</dbReference>
<reference evidence="2 3" key="1">
    <citation type="submission" date="2019-12" db="EMBL/GenBank/DDBJ databases">
        <title>Genomic-based taxomic classification of the family Erythrobacteraceae.</title>
        <authorList>
            <person name="Xu L."/>
        </authorList>
    </citation>
    <scope>NUCLEOTIDE SEQUENCE [LARGE SCALE GENOMIC DNA]</scope>
    <source>
        <strain evidence="2 3">S36</strain>
    </source>
</reference>
<gene>
    <name evidence="2" type="ORF">GRI97_09645</name>
</gene>
<dbReference type="GO" id="GO:0004852">
    <property type="term" value="F:uroporphyrinogen-III synthase activity"/>
    <property type="evidence" value="ECO:0007669"/>
    <property type="project" value="InterPro"/>
</dbReference>
<evidence type="ECO:0000259" key="1">
    <source>
        <dbReference type="Pfam" id="PF02602"/>
    </source>
</evidence>
<dbReference type="AlphaFoldDB" id="A0A6I4TVV7"/>
<organism evidence="2 3">
    <name type="scientific">Croceibacterium xixiisoli</name>
    <dbReference type="NCBI Taxonomy" id="1476466"/>
    <lineage>
        <taxon>Bacteria</taxon>
        <taxon>Pseudomonadati</taxon>
        <taxon>Pseudomonadota</taxon>
        <taxon>Alphaproteobacteria</taxon>
        <taxon>Sphingomonadales</taxon>
        <taxon>Erythrobacteraceae</taxon>
        <taxon>Croceibacterium</taxon>
    </lineage>
</organism>
<dbReference type="SUPFAM" id="SSF69618">
    <property type="entry name" value="HemD-like"/>
    <property type="match status" value="1"/>
</dbReference>
<sequence>MTTLWVIRPQPGCADTVAAARALGLTAQALPLFHIGARDWQPPDPGEIDGLLLGSANALRHAGDAIHRFAGKPAWCVGQATADAARAAGLTVAAIGVGGLQQVLDACPPSLHLLRLAGEDHIDLIVPPAIRITTRIVYGSQALSLNGHAAAQIGAGAVVALHSAQAARHLARECDRLGLPRSAVALVALGPRIAAAAGPGWAAVRAADHPRDAALLALARQMCHDAAARHSDPG</sequence>
<dbReference type="Pfam" id="PF02602">
    <property type="entry name" value="HEM4"/>
    <property type="match status" value="1"/>
</dbReference>
<name>A0A6I4TVV7_9SPHN</name>
<protein>
    <submittedName>
        <fullName evidence="2">Uroporphyrinogen-III synthase</fullName>
    </submittedName>
</protein>
<dbReference type="InterPro" id="IPR036108">
    <property type="entry name" value="4pyrrol_syn_uPrphyn_synt_sf"/>
</dbReference>
<dbReference type="OrthoDB" id="7424801at2"/>
<keyword evidence="3" id="KW-1185">Reference proteome</keyword>
<proteinExistence type="predicted"/>
<dbReference type="Proteomes" id="UP000469430">
    <property type="component" value="Unassembled WGS sequence"/>
</dbReference>
<evidence type="ECO:0000313" key="3">
    <source>
        <dbReference type="Proteomes" id="UP000469430"/>
    </source>
</evidence>
<dbReference type="EMBL" id="WTYJ01000002">
    <property type="protein sequence ID" value="MXO99251.1"/>
    <property type="molecule type" value="Genomic_DNA"/>
</dbReference>